<gene>
    <name evidence="2" type="ORF">LCGC14_0929670</name>
</gene>
<name>A0A0F9P9A0_9ZZZZ</name>
<dbReference type="PROSITE" id="PS51819">
    <property type="entry name" value="VOC"/>
    <property type="match status" value="1"/>
</dbReference>
<dbReference type="PANTHER" id="PTHR33993">
    <property type="entry name" value="GLYOXALASE-RELATED"/>
    <property type="match status" value="1"/>
</dbReference>
<comment type="caution">
    <text evidence="2">The sequence shown here is derived from an EMBL/GenBank/DDBJ whole genome shotgun (WGS) entry which is preliminary data.</text>
</comment>
<dbReference type="InterPro" id="IPR052164">
    <property type="entry name" value="Anthracycline_SecMetBiosynth"/>
</dbReference>
<proteinExistence type="predicted"/>
<reference evidence="2" key="1">
    <citation type="journal article" date="2015" name="Nature">
        <title>Complex archaea that bridge the gap between prokaryotes and eukaryotes.</title>
        <authorList>
            <person name="Spang A."/>
            <person name="Saw J.H."/>
            <person name="Jorgensen S.L."/>
            <person name="Zaremba-Niedzwiedzka K."/>
            <person name="Martijn J."/>
            <person name="Lind A.E."/>
            <person name="van Eijk R."/>
            <person name="Schleper C."/>
            <person name="Guy L."/>
            <person name="Ettema T.J."/>
        </authorList>
    </citation>
    <scope>NUCLEOTIDE SEQUENCE</scope>
</reference>
<feature type="domain" description="VOC" evidence="1">
    <location>
        <begin position="3"/>
        <end position="117"/>
    </location>
</feature>
<sequence>MPKIVHFEINTDDPLRAKSFYEKVFNWKIEKSEMPMDYWMITAGSEDEQGIDGGLQKREDTTDIVTNYIGVPSIDEYSKKIEANGGNIITPKSPIPGTGYFALFKDTEGNKLGIFESDESAQM</sequence>
<dbReference type="CDD" id="cd07247">
    <property type="entry name" value="SgaA_N_like"/>
    <property type="match status" value="1"/>
</dbReference>
<dbReference type="AlphaFoldDB" id="A0A0F9P9A0"/>
<dbReference type="Gene3D" id="3.10.180.10">
    <property type="entry name" value="2,3-Dihydroxybiphenyl 1,2-Dioxygenase, domain 1"/>
    <property type="match status" value="1"/>
</dbReference>
<dbReference type="InterPro" id="IPR004360">
    <property type="entry name" value="Glyas_Fos-R_dOase_dom"/>
</dbReference>
<evidence type="ECO:0000313" key="2">
    <source>
        <dbReference type="EMBL" id="KKN21017.1"/>
    </source>
</evidence>
<dbReference type="SUPFAM" id="SSF54593">
    <property type="entry name" value="Glyoxalase/Bleomycin resistance protein/Dihydroxybiphenyl dioxygenase"/>
    <property type="match status" value="1"/>
</dbReference>
<dbReference type="Pfam" id="PF00903">
    <property type="entry name" value="Glyoxalase"/>
    <property type="match status" value="1"/>
</dbReference>
<accession>A0A0F9P9A0</accession>
<protein>
    <recommendedName>
        <fullName evidence="1">VOC domain-containing protein</fullName>
    </recommendedName>
</protein>
<organism evidence="2">
    <name type="scientific">marine sediment metagenome</name>
    <dbReference type="NCBI Taxonomy" id="412755"/>
    <lineage>
        <taxon>unclassified sequences</taxon>
        <taxon>metagenomes</taxon>
        <taxon>ecological metagenomes</taxon>
    </lineage>
</organism>
<dbReference type="EMBL" id="LAZR01003187">
    <property type="protein sequence ID" value="KKN21017.1"/>
    <property type="molecule type" value="Genomic_DNA"/>
</dbReference>
<evidence type="ECO:0000259" key="1">
    <source>
        <dbReference type="PROSITE" id="PS51819"/>
    </source>
</evidence>
<dbReference type="InterPro" id="IPR029068">
    <property type="entry name" value="Glyas_Bleomycin-R_OHBP_Dase"/>
</dbReference>
<dbReference type="InterPro" id="IPR037523">
    <property type="entry name" value="VOC_core"/>
</dbReference>
<dbReference type="PANTHER" id="PTHR33993:SF2">
    <property type="entry name" value="VOC DOMAIN-CONTAINING PROTEIN"/>
    <property type="match status" value="1"/>
</dbReference>